<dbReference type="InterPro" id="IPR043929">
    <property type="entry name" value="DUF5755"/>
</dbReference>
<reference evidence="2" key="1">
    <citation type="journal article" date="2020" name="Nature">
        <title>Giant virus diversity and host interactions through global metagenomics.</title>
        <authorList>
            <person name="Schulz F."/>
            <person name="Roux S."/>
            <person name="Paez-Espino D."/>
            <person name="Jungbluth S."/>
            <person name="Walsh D.A."/>
            <person name="Denef V.J."/>
            <person name="McMahon K.D."/>
            <person name="Konstantinidis K.T."/>
            <person name="Eloe-Fadrosh E.A."/>
            <person name="Kyrpides N.C."/>
            <person name="Woyke T."/>
        </authorList>
    </citation>
    <scope>NUCLEOTIDE SEQUENCE</scope>
    <source>
        <strain evidence="2">GVMAG-M-3300025860-20</strain>
    </source>
</reference>
<evidence type="ECO:0000313" key="2">
    <source>
        <dbReference type="EMBL" id="QHU00625.1"/>
    </source>
</evidence>
<name>A0A6C0J4J7_9ZZZZ</name>
<accession>A0A6C0J4J7</accession>
<keyword evidence="1" id="KW-1133">Transmembrane helix</keyword>
<feature type="transmembrane region" description="Helical" evidence="1">
    <location>
        <begin position="6"/>
        <end position="27"/>
    </location>
</feature>
<organism evidence="2">
    <name type="scientific">viral metagenome</name>
    <dbReference type="NCBI Taxonomy" id="1070528"/>
    <lineage>
        <taxon>unclassified sequences</taxon>
        <taxon>metagenomes</taxon>
        <taxon>organismal metagenomes</taxon>
    </lineage>
</organism>
<dbReference type="AlphaFoldDB" id="A0A6C0J4J7"/>
<dbReference type="EMBL" id="MN740328">
    <property type="protein sequence ID" value="QHU00625.1"/>
    <property type="molecule type" value="Genomic_DNA"/>
</dbReference>
<keyword evidence="1" id="KW-0812">Transmembrane</keyword>
<keyword evidence="1" id="KW-0472">Membrane</keyword>
<proteinExistence type="predicted"/>
<dbReference type="Pfam" id="PF19059">
    <property type="entry name" value="DUF5755"/>
    <property type="match status" value="1"/>
</dbReference>
<sequence>MAQICFDTYAFLTFIFIGVSIMIYTLMQIYTDSKNSIIQLTNIRKREHKRNIPVNIKQNSDNSENNVMIPPSLSRDTELDMMIHPMIPPVRRGYAGNMGTLLNIGNMPVNISTRGEYGEFHMMGYLHNATDQDQAMSLMGRRIHSNKYEYYTFHHNNPNIKIPINQTKEINDGDSLTLNAYPNTSFTVSIYDTDSPKYVPY</sequence>
<protein>
    <submittedName>
        <fullName evidence="2">Uncharacterized protein</fullName>
    </submittedName>
</protein>
<evidence type="ECO:0000256" key="1">
    <source>
        <dbReference type="SAM" id="Phobius"/>
    </source>
</evidence>